<dbReference type="GeneID" id="108014880"/>
<sequence>MELKSPVWMKCGLLFTLVMMVIFVESTDTDGKVALTQKEIFNIERRLQKEIEQIDEYENTGVATYVRLPASAVEPNSRLGILFRTYYIDNVQLPLNRLSLDFSTLLEYTRESTVPVLIKLFAEEQFLRRHPEKSFNFGFHITFYYRFDSFVAELANGNQLNPNITCRALHSPQQFLYSFYMASVLYASKEHALIQWSNLILHKTAGSTYAFYEKEAREEYEKRLDRVQTVIKDLIVTADRKVWRCDPEEHKLGETYERVTRFLQGYISNEADLSKDETCMNECADYKFTRYEGYTESPFSPTHARCSGNVHDCRYVESDMRVCEADHGSDRRYEFIQYESGLVYGQKDVCSNWFPNVESWHRWIFWRCSYCLCLCDDTSDQSDRFFSLRPVLSDVQRNRVVTGLRFVKLNRIFHLQIQEGELLPHGIINQTEWKPVDEFNVQSVWKDIDYHELSYKSRSIDLDEVKVENNSVVTGLRFQKVGTHLNLQARFSEIDFESGQLRGDTYWKLGGGDQPRQKLHLENTNVPTRSNSTVPLSSDNQYIDFTNTGFKDDAAQTTVPFIDIQEVTSDPPVPLSGIGIYYKGLHGFGGFLAPKLITYDYSPYIQVPTWASSSLPDEKTSSDENTSSDIKISSDEETPLDENILSDEKTPSDEEPENYDDYYNP</sequence>
<keyword evidence="2" id="KW-0732">Signal</keyword>
<feature type="compositionally biased region" description="Acidic residues" evidence="1">
    <location>
        <begin position="653"/>
        <end position="665"/>
    </location>
</feature>
<organism evidence="3 4">
    <name type="scientific">Drosophila suzukii</name>
    <name type="common">Spotted-wing drosophila fruit fly</name>
    <dbReference type="NCBI Taxonomy" id="28584"/>
    <lineage>
        <taxon>Eukaryota</taxon>
        <taxon>Metazoa</taxon>
        <taxon>Ecdysozoa</taxon>
        <taxon>Arthropoda</taxon>
        <taxon>Hexapoda</taxon>
        <taxon>Insecta</taxon>
        <taxon>Pterygota</taxon>
        <taxon>Neoptera</taxon>
        <taxon>Endopterygota</taxon>
        <taxon>Diptera</taxon>
        <taxon>Brachycera</taxon>
        <taxon>Muscomorpha</taxon>
        <taxon>Ephydroidea</taxon>
        <taxon>Drosophilidae</taxon>
        <taxon>Drosophila</taxon>
        <taxon>Sophophora</taxon>
    </lineage>
</organism>
<evidence type="ECO:0000313" key="3">
    <source>
        <dbReference type="Proteomes" id="UP001652628"/>
    </source>
</evidence>
<dbReference type="PANTHER" id="PTHR47890">
    <property type="entry name" value="LD24308P"/>
    <property type="match status" value="1"/>
</dbReference>
<dbReference type="Proteomes" id="UP001652628">
    <property type="component" value="Chromosome 3"/>
</dbReference>
<evidence type="ECO:0000256" key="2">
    <source>
        <dbReference type="SAM" id="SignalP"/>
    </source>
</evidence>
<evidence type="ECO:0000256" key="1">
    <source>
        <dbReference type="SAM" id="MobiDB-lite"/>
    </source>
</evidence>
<feature type="chain" id="PRO_5046096531" evidence="2">
    <location>
        <begin position="27"/>
        <end position="665"/>
    </location>
</feature>
<dbReference type="AlphaFoldDB" id="A0AB40A8I9"/>
<accession>A0AB40A8I9</accession>
<dbReference type="RefSeq" id="XP_036673528.3">
    <property type="nucleotide sequence ID" value="XM_036817633.3"/>
</dbReference>
<gene>
    <name evidence="4" type="primary">LOC108014880</name>
</gene>
<name>A0AB40A8I9_DROSZ</name>
<feature type="region of interest" description="Disordered" evidence="1">
    <location>
        <begin position="612"/>
        <end position="665"/>
    </location>
</feature>
<reference evidence="4" key="1">
    <citation type="submission" date="2025-08" db="UniProtKB">
        <authorList>
            <consortium name="RefSeq"/>
        </authorList>
    </citation>
    <scope>IDENTIFICATION</scope>
</reference>
<dbReference type="Pfam" id="PF16061">
    <property type="entry name" value="DUF4803"/>
    <property type="match status" value="1"/>
</dbReference>
<evidence type="ECO:0000313" key="4">
    <source>
        <dbReference type="RefSeq" id="XP_036673528.3"/>
    </source>
</evidence>
<protein>
    <submittedName>
        <fullName evidence="4">Uncharacterized protein</fullName>
    </submittedName>
</protein>
<proteinExistence type="predicted"/>
<dbReference type="PANTHER" id="PTHR47890:SF1">
    <property type="entry name" value="LD24308P"/>
    <property type="match status" value="1"/>
</dbReference>
<keyword evidence="3" id="KW-1185">Reference proteome</keyword>
<feature type="signal peptide" evidence="2">
    <location>
        <begin position="1"/>
        <end position="26"/>
    </location>
</feature>
<dbReference type="InterPro" id="IPR032062">
    <property type="entry name" value="DUF4803"/>
</dbReference>